<dbReference type="EMBL" id="LR797016">
    <property type="protein sequence ID" value="CAB4181367.1"/>
    <property type="molecule type" value="Genomic_DNA"/>
</dbReference>
<name>A0A6J5QG70_9CAUD</name>
<gene>
    <name evidence="2" type="ORF">UFOVP1067_34</name>
    <name evidence="1" type="ORF">UFOVP662_34</name>
</gene>
<protein>
    <submittedName>
        <fullName evidence="2">Uncharacterized protein</fullName>
    </submittedName>
</protein>
<evidence type="ECO:0000313" key="2">
    <source>
        <dbReference type="EMBL" id="CAB4181367.1"/>
    </source>
</evidence>
<dbReference type="EMBL" id="LR796635">
    <property type="protein sequence ID" value="CAB4156000.1"/>
    <property type="molecule type" value="Genomic_DNA"/>
</dbReference>
<accession>A0A6J5QG70</accession>
<organism evidence="2">
    <name type="scientific">uncultured Caudovirales phage</name>
    <dbReference type="NCBI Taxonomy" id="2100421"/>
    <lineage>
        <taxon>Viruses</taxon>
        <taxon>Duplodnaviria</taxon>
        <taxon>Heunggongvirae</taxon>
        <taxon>Uroviricota</taxon>
        <taxon>Caudoviricetes</taxon>
        <taxon>Peduoviridae</taxon>
        <taxon>Maltschvirus</taxon>
        <taxon>Maltschvirus maltsch</taxon>
    </lineage>
</organism>
<sequence length="111" mass="12202">MEIEIKPNDVMIIFRPIDFEKGTWDGEYSISVSAVGPLTLSEDDIGKLISSALLTASCTKLLETDPDIVEKAEKHCKESFGDMEEAISIPANIYDKTHVLNKDTETVGGIQ</sequence>
<evidence type="ECO:0000313" key="1">
    <source>
        <dbReference type="EMBL" id="CAB4156000.1"/>
    </source>
</evidence>
<reference evidence="2" key="1">
    <citation type="submission" date="2020-05" db="EMBL/GenBank/DDBJ databases">
        <authorList>
            <person name="Chiriac C."/>
            <person name="Salcher M."/>
            <person name="Ghai R."/>
            <person name="Kavagutti S V."/>
        </authorList>
    </citation>
    <scope>NUCLEOTIDE SEQUENCE</scope>
</reference>
<proteinExistence type="predicted"/>